<name>A0A9P9WB52_9PEZI</name>
<organism evidence="2 3">
    <name type="scientific">Neoarthrinium moseri</name>
    <dbReference type="NCBI Taxonomy" id="1658444"/>
    <lineage>
        <taxon>Eukaryota</taxon>
        <taxon>Fungi</taxon>
        <taxon>Dikarya</taxon>
        <taxon>Ascomycota</taxon>
        <taxon>Pezizomycotina</taxon>
        <taxon>Sordariomycetes</taxon>
        <taxon>Xylariomycetidae</taxon>
        <taxon>Amphisphaeriales</taxon>
        <taxon>Apiosporaceae</taxon>
        <taxon>Neoarthrinium</taxon>
    </lineage>
</organism>
<evidence type="ECO:0000313" key="3">
    <source>
        <dbReference type="Proteomes" id="UP000829685"/>
    </source>
</evidence>
<dbReference type="EMBL" id="JAFIMR010000048">
    <property type="protein sequence ID" value="KAI1855927.1"/>
    <property type="molecule type" value="Genomic_DNA"/>
</dbReference>
<accession>A0A9P9WB52</accession>
<dbReference type="InterPro" id="IPR010730">
    <property type="entry name" value="HET"/>
</dbReference>
<keyword evidence="3" id="KW-1185">Reference proteome</keyword>
<sequence length="365" mass="41282">MVMRLLDTATFEMVSGEQSTFKEEGYAILSHRWVGREITFEQIQSLASQLRSAPVQPTAQLAKIRGACDRAREQGLQWMWIDSCCINKASTVEESESINSMFKWYRDAKLCITYLSDVRFSTGTPKGEVFRSVDGTTASVWFSRGWTLQELLAPKAMQFFDMDWQYMGTKAELADILAHITQIDVSYLTGEKHFGNACIASKMSWIASRTTARVEDLAYSMLGIFNVVMTPRYGEGMRAFMRLQQLLLSTLMDESLFAWKLPQDKPPQVFTVPAGWEADEWGLLASTPSCFKDSNRLTTVGKPVPRVHGGFSMTQQGLQVPIFDPGKARTLGWLVCPLWILAPLVHWILTHKEGEQPCNSVYEEQ</sequence>
<dbReference type="AlphaFoldDB" id="A0A9P9WB52"/>
<dbReference type="Proteomes" id="UP000829685">
    <property type="component" value="Unassembled WGS sequence"/>
</dbReference>
<comment type="caution">
    <text evidence="2">The sequence shown here is derived from an EMBL/GenBank/DDBJ whole genome shotgun (WGS) entry which is preliminary data.</text>
</comment>
<dbReference type="PANTHER" id="PTHR10622">
    <property type="entry name" value="HET DOMAIN-CONTAINING PROTEIN"/>
    <property type="match status" value="1"/>
</dbReference>
<dbReference type="PANTHER" id="PTHR10622:SF10">
    <property type="entry name" value="HET DOMAIN-CONTAINING PROTEIN"/>
    <property type="match status" value="1"/>
</dbReference>
<protein>
    <recommendedName>
        <fullName evidence="1">Heterokaryon incompatibility domain-containing protein</fullName>
    </recommendedName>
</protein>
<evidence type="ECO:0000259" key="1">
    <source>
        <dbReference type="Pfam" id="PF06985"/>
    </source>
</evidence>
<reference evidence="2" key="1">
    <citation type="submission" date="2021-03" db="EMBL/GenBank/DDBJ databases">
        <title>Revisited historic fungal species revealed as producer of novel bioactive compounds through whole genome sequencing and comparative genomics.</title>
        <authorList>
            <person name="Vignolle G.A."/>
            <person name="Hochenegger N."/>
            <person name="Mach R.L."/>
            <person name="Mach-Aigner A.R."/>
            <person name="Javad Rahimi M."/>
            <person name="Salim K.A."/>
            <person name="Chan C.M."/>
            <person name="Lim L.B.L."/>
            <person name="Cai F."/>
            <person name="Druzhinina I.S."/>
            <person name="U'Ren J.M."/>
            <person name="Derntl C."/>
        </authorList>
    </citation>
    <scope>NUCLEOTIDE SEQUENCE</scope>
    <source>
        <strain evidence="2">TUCIM 5799</strain>
    </source>
</reference>
<proteinExistence type="predicted"/>
<feature type="domain" description="Heterokaryon incompatibility" evidence="1">
    <location>
        <begin position="26"/>
        <end position="122"/>
    </location>
</feature>
<gene>
    <name evidence="2" type="ORF">JX265_012010</name>
</gene>
<dbReference type="Pfam" id="PF06985">
    <property type="entry name" value="HET"/>
    <property type="match status" value="1"/>
</dbReference>
<evidence type="ECO:0000313" key="2">
    <source>
        <dbReference type="EMBL" id="KAI1855927.1"/>
    </source>
</evidence>